<keyword evidence="3" id="KW-0238">DNA-binding</keyword>
<evidence type="ECO:0000259" key="5">
    <source>
        <dbReference type="PROSITE" id="PS50931"/>
    </source>
</evidence>
<keyword evidence="7" id="KW-1185">Reference proteome</keyword>
<evidence type="ECO:0000256" key="1">
    <source>
        <dbReference type="ARBA" id="ARBA00009437"/>
    </source>
</evidence>
<dbReference type="OrthoDB" id="9798121at2"/>
<accession>A0A347UDB8</accession>
<dbReference type="PRINTS" id="PR00039">
    <property type="entry name" value="HTHLYSR"/>
</dbReference>
<keyword evidence="2" id="KW-0805">Transcription regulation</keyword>
<dbReference type="PROSITE" id="PS50931">
    <property type="entry name" value="HTH_LYSR"/>
    <property type="match status" value="1"/>
</dbReference>
<organism evidence="6 7">
    <name type="scientific">Profundibacter amoris</name>
    <dbReference type="NCBI Taxonomy" id="2171755"/>
    <lineage>
        <taxon>Bacteria</taxon>
        <taxon>Pseudomonadati</taxon>
        <taxon>Pseudomonadota</taxon>
        <taxon>Alphaproteobacteria</taxon>
        <taxon>Rhodobacterales</taxon>
        <taxon>Paracoccaceae</taxon>
        <taxon>Profundibacter</taxon>
    </lineage>
</organism>
<dbReference type="PANTHER" id="PTHR30537">
    <property type="entry name" value="HTH-TYPE TRANSCRIPTIONAL REGULATOR"/>
    <property type="match status" value="1"/>
</dbReference>
<gene>
    <name evidence="6" type="ORF">BAR1_02190</name>
</gene>
<name>A0A347UDB8_9RHOB</name>
<dbReference type="InterPro" id="IPR036390">
    <property type="entry name" value="WH_DNA-bd_sf"/>
</dbReference>
<dbReference type="PANTHER" id="PTHR30537:SF3">
    <property type="entry name" value="TRANSCRIPTIONAL REGULATORY PROTEIN"/>
    <property type="match status" value="1"/>
</dbReference>
<evidence type="ECO:0000313" key="6">
    <source>
        <dbReference type="EMBL" id="AXX96846.1"/>
    </source>
</evidence>
<dbReference type="GO" id="GO:0006351">
    <property type="term" value="P:DNA-templated transcription"/>
    <property type="evidence" value="ECO:0007669"/>
    <property type="project" value="TreeGrafter"/>
</dbReference>
<dbReference type="FunFam" id="1.10.10.10:FF:000001">
    <property type="entry name" value="LysR family transcriptional regulator"/>
    <property type="match status" value="1"/>
</dbReference>
<comment type="similarity">
    <text evidence="1">Belongs to the LysR transcriptional regulatory family.</text>
</comment>
<dbReference type="InterPro" id="IPR005119">
    <property type="entry name" value="LysR_subst-bd"/>
</dbReference>
<dbReference type="EMBL" id="CP032125">
    <property type="protein sequence ID" value="AXX96846.1"/>
    <property type="molecule type" value="Genomic_DNA"/>
</dbReference>
<dbReference type="Gene3D" id="3.40.190.290">
    <property type="match status" value="1"/>
</dbReference>
<dbReference type="Pfam" id="PF00126">
    <property type="entry name" value="HTH_1"/>
    <property type="match status" value="1"/>
</dbReference>
<reference evidence="6 7" key="1">
    <citation type="submission" date="2018-09" db="EMBL/GenBank/DDBJ databases">
        <title>Profundibacter amoris BAR1 gen. nov., sp. nov., a new member of the Roseobacter clade isolated at Lokis Castle Vent Field on the Arctic Mid-Oceanic Ridge.</title>
        <authorList>
            <person name="Le Moine Bauer S."/>
            <person name="Sjoeberg A.G."/>
            <person name="L'Haridon S."/>
            <person name="Stokke R."/>
            <person name="Roalkvam I."/>
            <person name="Steen I.H."/>
            <person name="Dahle H."/>
        </authorList>
    </citation>
    <scope>NUCLEOTIDE SEQUENCE [LARGE SCALE GENOMIC DNA]</scope>
    <source>
        <strain evidence="6 7">BAR1</strain>
    </source>
</reference>
<dbReference type="GO" id="GO:0003700">
    <property type="term" value="F:DNA-binding transcription factor activity"/>
    <property type="evidence" value="ECO:0007669"/>
    <property type="project" value="InterPro"/>
</dbReference>
<sequence length="298" mass="32689">MNSTSATLDWNHVRAFLATAEHGSLSAAARKLGQTQPTLSRQVAALESRLGILLFERVGRRLQMTNGGRELLAQTRIMGDAADRLALAALGQSQSISGEISITASDVFSAFLLPPVLHRLRGLAPHLKINVVADNDIRDILKREADIAIRHSRPTQPDLIARLVRQATAHFYASSGYLKLHGRPKTLADMGEHDFVSIGSPQQMLDFMLPLGLPLDEGNFPVGSQNGIVAWELVKQDFGIMIMADEVAALTTGIERVLPQMEPVEFPVWLVTHRELHTSRRIRLVFDLLAEAMGQSAA</sequence>
<dbReference type="SUPFAM" id="SSF53850">
    <property type="entry name" value="Periplasmic binding protein-like II"/>
    <property type="match status" value="1"/>
</dbReference>
<feature type="domain" description="HTH lysR-type" evidence="5">
    <location>
        <begin position="8"/>
        <end position="65"/>
    </location>
</feature>
<protein>
    <submittedName>
        <fullName evidence="6">LysR family transcriptional regulator</fullName>
    </submittedName>
</protein>
<dbReference type="KEGG" id="pamo:BAR1_02190"/>
<dbReference type="InterPro" id="IPR058163">
    <property type="entry name" value="LysR-type_TF_proteobact-type"/>
</dbReference>
<dbReference type="Gene3D" id="1.10.10.10">
    <property type="entry name" value="Winged helix-like DNA-binding domain superfamily/Winged helix DNA-binding domain"/>
    <property type="match status" value="1"/>
</dbReference>
<evidence type="ECO:0000256" key="3">
    <source>
        <dbReference type="ARBA" id="ARBA00023125"/>
    </source>
</evidence>
<dbReference type="AlphaFoldDB" id="A0A347UDB8"/>
<evidence type="ECO:0000256" key="4">
    <source>
        <dbReference type="ARBA" id="ARBA00023163"/>
    </source>
</evidence>
<evidence type="ECO:0000313" key="7">
    <source>
        <dbReference type="Proteomes" id="UP000261704"/>
    </source>
</evidence>
<dbReference type="InterPro" id="IPR000847">
    <property type="entry name" value="LysR_HTH_N"/>
</dbReference>
<dbReference type="SUPFAM" id="SSF46785">
    <property type="entry name" value="Winged helix' DNA-binding domain"/>
    <property type="match status" value="1"/>
</dbReference>
<keyword evidence="4" id="KW-0804">Transcription</keyword>
<proteinExistence type="inferred from homology"/>
<dbReference type="Pfam" id="PF03466">
    <property type="entry name" value="LysR_substrate"/>
    <property type="match status" value="1"/>
</dbReference>
<evidence type="ECO:0000256" key="2">
    <source>
        <dbReference type="ARBA" id="ARBA00023015"/>
    </source>
</evidence>
<dbReference type="GO" id="GO:0043565">
    <property type="term" value="F:sequence-specific DNA binding"/>
    <property type="evidence" value="ECO:0007669"/>
    <property type="project" value="TreeGrafter"/>
</dbReference>
<dbReference type="RefSeq" id="WP_118941504.1">
    <property type="nucleotide sequence ID" value="NZ_CP032125.1"/>
</dbReference>
<dbReference type="InterPro" id="IPR036388">
    <property type="entry name" value="WH-like_DNA-bd_sf"/>
</dbReference>
<dbReference type="Proteomes" id="UP000261704">
    <property type="component" value="Chromosome"/>
</dbReference>